<reference evidence="2" key="1">
    <citation type="submission" date="2021-01" db="EMBL/GenBank/DDBJ databases">
        <authorList>
            <person name="Corre E."/>
            <person name="Pelletier E."/>
            <person name="Niang G."/>
            <person name="Scheremetjew M."/>
            <person name="Finn R."/>
            <person name="Kale V."/>
            <person name="Holt S."/>
            <person name="Cochrane G."/>
            <person name="Meng A."/>
            <person name="Brown T."/>
            <person name="Cohen L."/>
        </authorList>
    </citation>
    <scope>NUCLEOTIDE SEQUENCE</scope>
    <source>
        <strain evidence="2">RCC927</strain>
    </source>
</reference>
<feature type="domain" description="ABM" evidence="1">
    <location>
        <begin position="27"/>
        <end position="92"/>
    </location>
</feature>
<dbReference type="EMBL" id="HBHY01007495">
    <property type="protein sequence ID" value="CAE0134222.1"/>
    <property type="molecule type" value="Transcribed_RNA"/>
</dbReference>
<dbReference type="AlphaFoldDB" id="A0A7S3F923"/>
<dbReference type="SUPFAM" id="SSF54909">
    <property type="entry name" value="Dimeric alpha+beta barrel"/>
    <property type="match status" value="1"/>
</dbReference>
<name>A0A7S3F923_9VIRI</name>
<gene>
    <name evidence="2" type="ORF">PSIN1315_LOCUS4849</name>
</gene>
<dbReference type="Pfam" id="PF03992">
    <property type="entry name" value="ABM"/>
    <property type="match status" value="1"/>
</dbReference>
<accession>A0A7S3F923</accession>
<evidence type="ECO:0000259" key="1">
    <source>
        <dbReference type="Pfam" id="PF03992"/>
    </source>
</evidence>
<proteinExistence type="predicted"/>
<dbReference type="InterPro" id="IPR007138">
    <property type="entry name" value="ABM_dom"/>
</dbReference>
<evidence type="ECO:0000313" key="2">
    <source>
        <dbReference type="EMBL" id="CAE0134222.1"/>
    </source>
</evidence>
<dbReference type="Gene3D" id="3.30.70.100">
    <property type="match status" value="1"/>
</dbReference>
<protein>
    <recommendedName>
        <fullName evidence="1">ABM domain-containing protein</fullName>
    </recommendedName>
</protein>
<dbReference type="InterPro" id="IPR011008">
    <property type="entry name" value="Dimeric_a/b-barrel"/>
</dbReference>
<sequence length="132" mass="15006">MSAAGAAAEKFALPGKRKKAGEGRLRARNRYKIVRPDRAEEFKATWAAREAHMRSLKGLVSFELREVGAGIVGDYEVEHVWETREDWEAWLNDRPRYISNLPQGVFQLMPENKEGVPETFVPILDPTLSPNK</sequence>
<organism evidence="2">
    <name type="scientific">Prasinoderma singulare</name>
    <dbReference type="NCBI Taxonomy" id="676789"/>
    <lineage>
        <taxon>Eukaryota</taxon>
        <taxon>Viridiplantae</taxon>
        <taxon>Prasinodermophyta</taxon>
        <taxon>Prasinodermophyceae</taxon>
        <taxon>Prasinodermales</taxon>
        <taxon>Prasinodermaceae</taxon>
        <taxon>Prasinoderma</taxon>
    </lineage>
</organism>